<evidence type="ECO:0000313" key="1">
    <source>
        <dbReference type="EMBL" id="KAI4548538.1"/>
    </source>
</evidence>
<comment type="caution">
    <text evidence="1">The sequence shown here is derived from an EMBL/GenBank/DDBJ whole genome shotgun (WGS) entry which is preliminary data.</text>
</comment>
<gene>
    <name evidence="1" type="ORF">MG293_000868</name>
</gene>
<sequence length="168" mass="19650">MDRGAWLATDTKSQTQLSDFHTKKECLQLPDSQLATLYSLRKLHQRDCRFKIQDSSILISLYVEKLIATTQRKWQQEKLQPSENAKNAMELGKSKLMEPEDSVSEHFNAEQTPQNNFCRLAEDIRRPENQTIVFKNRGKQMEDEFLHQYLELGKVLLSTVVKISHRRS</sequence>
<organism evidence="1 2">
    <name type="scientific">Ovis ammon polii</name>
    <dbReference type="NCBI Taxonomy" id="230172"/>
    <lineage>
        <taxon>Eukaryota</taxon>
        <taxon>Metazoa</taxon>
        <taxon>Chordata</taxon>
        <taxon>Craniata</taxon>
        <taxon>Vertebrata</taxon>
        <taxon>Euteleostomi</taxon>
        <taxon>Mammalia</taxon>
        <taxon>Eutheria</taxon>
        <taxon>Laurasiatheria</taxon>
        <taxon>Artiodactyla</taxon>
        <taxon>Ruminantia</taxon>
        <taxon>Pecora</taxon>
        <taxon>Bovidae</taxon>
        <taxon>Caprinae</taxon>
        <taxon>Ovis</taxon>
    </lineage>
</organism>
<evidence type="ECO:0000313" key="2">
    <source>
        <dbReference type="Proteomes" id="UP001214576"/>
    </source>
</evidence>
<keyword evidence="2" id="KW-1185">Reference proteome</keyword>
<proteinExistence type="predicted"/>
<dbReference type="Proteomes" id="UP001214576">
    <property type="component" value="Unassembled WGS sequence"/>
</dbReference>
<name>A0AAD4UJT9_OVIAM</name>
<dbReference type="AlphaFoldDB" id="A0AAD4UJT9"/>
<reference evidence="1" key="1">
    <citation type="submission" date="2022-03" db="EMBL/GenBank/DDBJ databases">
        <title>Genomic analyses of argali, domestic sheep and their hybrids provide insights into chromosomal evolution, heterosis and genetic basis of agronomic traits.</title>
        <authorList>
            <person name="Li M."/>
        </authorList>
    </citation>
    <scope>NUCLEOTIDE SEQUENCE</scope>
    <source>
        <strain evidence="1">CAU-MHL-2022a</strain>
        <tissue evidence="1">Skin</tissue>
    </source>
</reference>
<accession>A0AAD4UJT9</accession>
<dbReference type="EMBL" id="JAKZEL010000001">
    <property type="protein sequence ID" value="KAI4548538.1"/>
    <property type="molecule type" value="Genomic_DNA"/>
</dbReference>
<protein>
    <submittedName>
        <fullName evidence="1">Uncharacterized protein</fullName>
    </submittedName>
</protein>